<proteinExistence type="predicted"/>
<dbReference type="InterPro" id="IPR011010">
    <property type="entry name" value="DNA_brk_join_enz"/>
</dbReference>
<organism evidence="3 5">
    <name type="scientific">Chryseobacterium indoltheticum</name>
    <dbReference type="NCBI Taxonomy" id="254"/>
    <lineage>
        <taxon>Bacteria</taxon>
        <taxon>Pseudomonadati</taxon>
        <taxon>Bacteroidota</taxon>
        <taxon>Flavobacteriia</taxon>
        <taxon>Flavobacteriales</taxon>
        <taxon>Weeksellaceae</taxon>
        <taxon>Chryseobacterium group</taxon>
        <taxon>Chryseobacterium</taxon>
    </lineage>
</organism>
<reference evidence="2 4" key="1">
    <citation type="submission" date="2017-01" db="EMBL/GenBank/DDBJ databases">
        <authorList>
            <person name="Varghese N."/>
            <person name="Submissions S."/>
        </authorList>
    </citation>
    <scope>NUCLEOTIDE SEQUENCE [LARGE SCALE GENOMIC DNA]</scope>
    <source>
        <strain evidence="2 4">ATCC 27950</strain>
    </source>
</reference>
<keyword evidence="4" id="KW-1185">Reference proteome</keyword>
<dbReference type="Gene3D" id="1.10.443.10">
    <property type="entry name" value="Intergrase catalytic core"/>
    <property type="match status" value="1"/>
</dbReference>
<evidence type="ECO:0000313" key="2">
    <source>
        <dbReference type="EMBL" id="SIQ08614.1"/>
    </source>
</evidence>
<keyword evidence="1" id="KW-0233">DNA recombination</keyword>
<protein>
    <recommendedName>
        <fullName evidence="6">Tyr recombinase domain-containing protein</fullName>
    </recommendedName>
</protein>
<evidence type="ECO:0000256" key="1">
    <source>
        <dbReference type="ARBA" id="ARBA00023172"/>
    </source>
</evidence>
<evidence type="ECO:0000313" key="3">
    <source>
        <dbReference type="EMBL" id="SUX45566.1"/>
    </source>
</evidence>
<evidence type="ECO:0000313" key="4">
    <source>
        <dbReference type="Proteomes" id="UP000185725"/>
    </source>
</evidence>
<dbReference type="GO" id="GO:0003677">
    <property type="term" value="F:DNA binding"/>
    <property type="evidence" value="ECO:0007669"/>
    <property type="project" value="InterPro"/>
</dbReference>
<dbReference type="KEGG" id="cil:EG358_12600"/>
<dbReference type="GO" id="GO:0006310">
    <property type="term" value="P:DNA recombination"/>
    <property type="evidence" value="ECO:0007669"/>
    <property type="project" value="UniProtKB-KW"/>
</dbReference>
<gene>
    <name evidence="3" type="ORF">NCTC13560_03163</name>
    <name evidence="2" type="ORF">SAMN05421682_102295</name>
</gene>
<dbReference type="Proteomes" id="UP000185725">
    <property type="component" value="Unassembled WGS sequence"/>
</dbReference>
<sequence>MNSLDRHDIDNVCLRILENVRRDYNYYYPHVYFMYHYGVRIGEVFYNRIVYDAKQERLIVDPQKNNNNRIEKIKDANTLKLLESLHMSSDLNWMNIRNLQRIIDKVNPVGKLMCGNKKIGAHLFRHNWIRKQLIFGHQFDTINAMLGYTKQTVADTYLVAKIYY</sequence>
<dbReference type="GO" id="GO:0015074">
    <property type="term" value="P:DNA integration"/>
    <property type="evidence" value="ECO:0007669"/>
    <property type="project" value="InterPro"/>
</dbReference>
<dbReference type="RefSeq" id="WP_115596429.1">
    <property type="nucleotide sequence ID" value="NZ_CP033929.1"/>
</dbReference>
<dbReference type="GeneID" id="303674544"/>
<dbReference type="OrthoDB" id="9804858at2"/>
<dbReference type="Proteomes" id="UP000255231">
    <property type="component" value="Unassembled WGS sequence"/>
</dbReference>
<name>A0A381FG95_9FLAO</name>
<dbReference type="EMBL" id="UFVS01000001">
    <property type="protein sequence ID" value="SUX45566.1"/>
    <property type="molecule type" value="Genomic_DNA"/>
</dbReference>
<dbReference type="SUPFAM" id="SSF56349">
    <property type="entry name" value="DNA breaking-rejoining enzymes"/>
    <property type="match status" value="1"/>
</dbReference>
<dbReference type="EMBL" id="FTMF01000002">
    <property type="protein sequence ID" value="SIQ08614.1"/>
    <property type="molecule type" value="Genomic_DNA"/>
</dbReference>
<reference evidence="3 5" key="2">
    <citation type="submission" date="2018-06" db="EMBL/GenBank/DDBJ databases">
        <authorList>
            <consortium name="Pathogen Informatics"/>
            <person name="Doyle S."/>
        </authorList>
    </citation>
    <scope>NUCLEOTIDE SEQUENCE [LARGE SCALE GENOMIC DNA]</scope>
    <source>
        <strain evidence="3 5">NCTC13560</strain>
    </source>
</reference>
<dbReference type="InterPro" id="IPR013762">
    <property type="entry name" value="Integrase-like_cat_sf"/>
</dbReference>
<accession>A0A381FG95</accession>
<evidence type="ECO:0008006" key="6">
    <source>
        <dbReference type="Google" id="ProtNLM"/>
    </source>
</evidence>
<dbReference type="AlphaFoldDB" id="A0A381FG95"/>
<evidence type="ECO:0000313" key="5">
    <source>
        <dbReference type="Proteomes" id="UP000255231"/>
    </source>
</evidence>